<evidence type="ECO:0000313" key="2">
    <source>
        <dbReference type="EMBL" id="GAA2640441.1"/>
    </source>
</evidence>
<dbReference type="Proteomes" id="UP001501509">
    <property type="component" value="Unassembled WGS sequence"/>
</dbReference>
<dbReference type="SMART" id="SM00860">
    <property type="entry name" value="SMI1_KNR4"/>
    <property type="match status" value="1"/>
</dbReference>
<proteinExistence type="predicted"/>
<dbReference type="SUPFAM" id="SSF160631">
    <property type="entry name" value="SMI1/KNR4-like"/>
    <property type="match status" value="1"/>
</dbReference>
<feature type="domain" description="Knr4/Smi1-like" evidence="1">
    <location>
        <begin position="30"/>
        <end position="173"/>
    </location>
</feature>
<keyword evidence="3" id="KW-1185">Reference proteome</keyword>
<sequence>MEHSVDESWDRILAWLAENAPDALARIGPPAAAAELAEAEAALGVALPAGLLAWWRRANGADRPWHGRPFDLLPGYCPVPIEMALDTRRILLEIAEADECDADEIAELEAQPAGSWCDTWLAPWMPIATSQGGQELFVDLRQGPLHGCVREYDKVGAAESAPRWTDVGAMLTDIAGALEQGTEISGLYAGHVEVTRDGSLCWRGPD</sequence>
<reference evidence="3" key="1">
    <citation type="journal article" date="2019" name="Int. J. Syst. Evol. Microbiol.">
        <title>The Global Catalogue of Microorganisms (GCM) 10K type strain sequencing project: providing services to taxonomists for standard genome sequencing and annotation.</title>
        <authorList>
            <consortium name="The Broad Institute Genomics Platform"/>
            <consortium name="The Broad Institute Genome Sequencing Center for Infectious Disease"/>
            <person name="Wu L."/>
            <person name="Ma J."/>
        </authorList>
    </citation>
    <scope>NUCLEOTIDE SEQUENCE [LARGE SCALE GENOMIC DNA]</scope>
    <source>
        <strain evidence="3">JCM 6833</strain>
    </source>
</reference>
<protein>
    <recommendedName>
        <fullName evidence="1">Knr4/Smi1-like domain-containing protein</fullName>
    </recommendedName>
</protein>
<organism evidence="2 3">
    <name type="scientific">Actinomadura fulvescens</name>
    <dbReference type="NCBI Taxonomy" id="46160"/>
    <lineage>
        <taxon>Bacteria</taxon>
        <taxon>Bacillati</taxon>
        <taxon>Actinomycetota</taxon>
        <taxon>Actinomycetes</taxon>
        <taxon>Streptosporangiales</taxon>
        <taxon>Thermomonosporaceae</taxon>
        <taxon>Actinomadura</taxon>
    </lineage>
</organism>
<evidence type="ECO:0000313" key="3">
    <source>
        <dbReference type="Proteomes" id="UP001501509"/>
    </source>
</evidence>
<dbReference type="EMBL" id="BAAATD010000037">
    <property type="protein sequence ID" value="GAA2640441.1"/>
    <property type="molecule type" value="Genomic_DNA"/>
</dbReference>
<dbReference type="InterPro" id="IPR018958">
    <property type="entry name" value="Knr4/Smi1-like_dom"/>
</dbReference>
<accession>A0ABP6DFC4</accession>
<gene>
    <name evidence="2" type="ORF">GCM10010411_95820</name>
</gene>
<name>A0ABP6DFC4_9ACTN</name>
<dbReference type="InterPro" id="IPR037883">
    <property type="entry name" value="Knr4/Smi1-like_sf"/>
</dbReference>
<dbReference type="RefSeq" id="WP_344549471.1">
    <property type="nucleotide sequence ID" value="NZ_BAAATD010000037.1"/>
</dbReference>
<dbReference type="Pfam" id="PF09346">
    <property type="entry name" value="SMI1_KNR4"/>
    <property type="match status" value="1"/>
</dbReference>
<comment type="caution">
    <text evidence="2">The sequence shown here is derived from an EMBL/GenBank/DDBJ whole genome shotgun (WGS) entry which is preliminary data.</text>
</comment>
<evidence type="ECO:0000259" key="1">
    <source>
        <dbReference type="SMART" id="SM00860"/>
    </source>
</evidence>